<keyword evidence="9" id="KW-1185">Reference proteome</keyword>
<comment type="cofactor">
    <cofactor evidence="6">
        <name>[2Fe-2S] cluster</name>
        <dbReference type="ChEBI" id="CHEBI:190135"/>
    </cofactor>
</comment>
<evidence type="ECO:0000256" key="1">
    <source>
        <dbReference type="ARBA" id="ARBA00010914"/>
    </source>
</evidence>
<dbReference type="GO" id="GO:0009055">
    <property type="term" value="F:electron transfer activity"/>
    <property type="evidence" value="ECO:0007669"/>
    <property type="project" value="TreeGrafter"/>
</dbReference>
<dbReference type="Proteomes" id="UP000262825">
    <property type="component" value="Unassembled WGS sequence"/>
</dbReference>
<keyword evidence="3" id="KW-0479">Metal-binding</keyword>
<dbReference type="CDD" id="cd00207">
    <property type="entry name" value="fer2"/>
    <property type="match status" value="1"/>
</dbReference>
<dbReference type="GO" id="GO:0046872">
    <property type="term" value="F:metal ion binding"/>
    <property type="evidence" value="ECO:0007669"/>
    <property type="project" value="UniProtKB-KW"/>
</dbReference>
<dbReference type="EMBL" id="UFAJ01000055">
    <property type="protein sequence ID" value="SSD58851.1"/>
    <property type="molecule type" value="Genomic_DNA"/>
</dbReference>
<keyword evidence="4" id="KW-0408">Iron</keyword>
<evidence type="ECO:0000256" key="5">
    <source>
        <dbReference type="ARBA" id="ARBA00023014"/>
    </source>
</evidence>
<evidence type="ECO:0000313" key="9">
    <source>
        <dbReference type="Proteomes" id="UP000262825"/>
    </source>
</evidence>
<dbReference type="PRINTS" id="PR00355">
    <property type="entry name" value="ADRENODOXIN"/>
</dbReference>
<dbReference type="SUPFAM" id="SSF54292">
    <property type="entry name" value="2Fe-2S ferredoxin-like"/>
    <property type="match status" value="1"/>
</dbReference>
<dbReference type="Gene3D" id="3.10.20.30">
    <property type="match status" value="1"/>
</dbReference>
<dbReference type="VEuPathDB" id="FungiDB:SCODWIG_00612"/>
<organism evidence="8 9">
    <name type="scientific">Saccharomycodes ludwigii</name>
    <dbReference type="NCBI Taxonomy" id="36035"/>
    <lineage>
        <taxon>Eukaryota</taxon>
        <taxon>Fungi</taxon>
        <taxon>Dikarya</taxon>
        <taxon>Ascomycota</taxon>
        <taxon>Saccharomycotina</taxon>
        <taxon>Saccharomycetes</taxon>
        <taxon>Saccharomycodales</taxon>
        <taxon>Saccharomycodaceae</taxon>
        <taxon>Saccharomycodes</taxon>
    </lineage>
</organism>
<keyword evidence="5" id="KW-0411">Iron-sulfur</keyword>
<evidence type="ECO:0000256" key="3">
    <source>
        <dbReference type="ARBA" id="ARBA00022723"/>
    </source>
</evidence>
<sequence>MFKVLPSSLLLKSSARIKRNILYKPIISFTSPTVVTPRFLSTTLPRLHGHLHKPKPGEELHCTFILKDGTQKKFTVAKGDTLLDIAQGHNLDMEGACGGSCACSTCHVIVDPEYYDLLPEPDDDENDMLDLAYGLTETSRLGCCIKMNKDIDGIRVALPQMTRNVQTSDF</sequence>
<evidence type="ECO:0000256" key="6">
    <source>
        <dbReference type="ARBA" id="ARBA00034078"/>
    </source>
</evidence>
<dbReference type="PANTHER" id="PTHR23426:SF65">
    <property type="entry name" value="FERREDOXIN-2, MITOCHONDRIAL"/>
    <property type="match status" value="1"/>
</dbReference>
<accession>A0A376B2H4</accession>
<dbReference type="PROSITE" id="PS00814">
    <property type="entry name" value="ADX"/>
    <property type="match status" value="1"/>
</dbReference>
<dbReference type="InterPro" id="IPR018298">
    <property type="entry name" value="Adrenodoxin_Fe-S_BS"/>
</dbReference>
<dbReference type="AlphaFoldDB" id="A0A376B2H4"/>
<dbReference type="InterPro" id="IPR001055">
    <property type="entry name" value="Adrenodoxin-like"/>
</dbReference>
<evidence type="ECO:0000259" key="7">
    <source>
        <dbReference type="PROSITE" id="PS51085"/>
    </source>
</evidence>
<comment type="similarity">
    <text evidence="1">Belongs to the adrenodoxin/putidaredoxin family.</text>
</comment>
<dbReference type="InterPro" id="IPR012675">
    <property type="entry name" value="Beta-grasp_dom_sf"/>
</dbReference>
<name>A0A376B2H4_9ASCO</name>
<protein>
    <submittedName>
        <fullName evidence="8">Related to mitochondrial ferredoxin</fullName>
    </submittedName>
</protein>
<evidence type="ECO:0000256" key="2">
    <source>
        <dbReference type="ARBA" id="ARBA00022714"/>
    </source>
</evidence>
<gene>
    <name evidence="8" type="ORF">SCODWIG_00612</name>
</gene>
<dbReference type="GO" id="GO:0051537">
    <property type="term" value="F:2 iron, 2 sulfur cluster binding"/>
    <property type="evidence" value="ECO:0007669"/>
    <property type="project" value="UniProtKB-KW"/>
</dbReference>
<dbReference type="InterPro" id="IPR036010">
    <property type="entry name" value="2Fe-2S_ferredoxin-like_sf"/>
</dbReference>
<dbReference type="PROSITE" id="PS51085">
    <property type="entry name" value="2FE2S_FER_2"/>
    <property type="match status" value="1"/>
</dbReference>
<feature type="domain" description="2Fe-2S ferredoxin-type" evidence="7">
    <location>
        <begin position="60"/>
        <end position="162"/>
    </location>
</feature>
<dbReference type="InterPro" id="IPR001041">
    <property type="entry name" value="2Fe-2S_ferredoxin-type"/>
</dbReference>
<dbReference type="Pfam" id="PF00111">
    <property type="entry name" value="Fer2"/>
    <property type="match status" value="1"/>
</dbReference>
<proteinExistence type="inferred from homology"/>
<reference evidence="9" key="1">
    <citation type="submission" date="2018-06" db="EMBL/GenBank/DDBJ databases">
        <authorList>
            <person name="Guldener U."/>
        </authorList>
    </citation>
    <scope>NUCLEOTIDE SEQUENCE [LARGE SCALE GENOMIC DNA]</scope>
    <source>
        <strain evidence="9">UTAD17</strain>
    </source>
</reference>
<dbReference type="GO" id="GO:0005739">
    <property type="term" value="C:mitochondrion"/>
    <property type="evidence" value="ECO:0007669"/>
    <property type="project" value="TreeGrafter"/>
</dbReference>
<evidence type="ECO:0000256" key="4">
    <source>
        <dbReference type="ARBA" id="ARBA00023004"/>
    </source>
</evidence>
<evidence type="ECO:0000313" key="8">
    <source>
        <dbReference type="EMBL" id="SSD58851.1"/>
    </source>
</evidence>
<dbReference type="PANTHER" id="PTHR23426">
    <property type="entry name" value="FERREDOXIN/ADRENODOXIN"/>
    <property type="match status" value="1"/>
</dbReference>
<dbReference type="GO" id="GO:0140647">
    <property type="term" value="P:P450-containing electron transport chain"/>
    <property type="evidence" value="ECO:0007669"/>
    <property type="project" value="InterPro"/>
</dbReference>
<keyword evidence="2" id="KW-0001">2Fe-2S</keyword>